<gene>
    <name evidence="1" type="ORF">HPB51_010745</name>
</gene>
<dbReference type="Proteomes" id="UP000821866">
    <property type="component" value="Unassembled WGS sequence"/>
</dbReference>
<dbReference type="EMBL" id="JABSTU010000007">
    <property type="protein sequence ID" value="KAH8025661.1"/>
    <property type="molecule type" value="Genomic_DNA"/>
</dbReference>
<evidence type="ECO:0000313" key="2">
    <source>
        <dbReference type="Proteomes" id="UP000821866"/>
    </source>
</evidence>
<accession>A0A9J6DTX2</accession>
<organism evidence="1 2">
    <name type="scientific">Rhipicephalus microplus</name>
    <name type="common">Cattle tick</name>
    <name type="synonym">Boophilus microplus</name>
    <dbReference type="NCBI Taxonomy" id="6941"/>
    <lineage>
        <taxon>Eukaryota</taxon>
        <taxon>Metazoa</taxon>
        <taxon>Ecdysozoa</taxon>
        <taxon>Arthropoda</taxon>
        <taxon>Chelicerata</taxon>
        <taxon>Arachnida</taxon>
        <taxon>Acari</taxon>
        <taxon>Parasitiformes</taxon>
        <taxon>Ixodida</taxon>
        <taxon>Ixodoidea</taxon>
        <taxon>Ixodidae</taxon>
        <taxon>Rhipicephalinae</taxon>
        <taxon>Rhipicephalus</taxon>
        <taxon>Boophilus</taxon>
    </lineage>
</organism>
<comment type="caution">
    <text evidence="1">The sequence shown here is derived from an EMBL/GenBank/DDBJ whole genome shotgun (WGS) entry which is preliminary data.</text>
</comment>
<reference evidence="1" key="1">
    <citation type="journal article" date="2020" name="Cell">
        <title>Large-Scale Comparative Analyses of Tick Genomes Elucidate Their Genetic Diversity and Vector Capacities.</title>
        <authorList>
            <consortium name="Tick Genome and Microbiome Consortium (TIGMIC)"/>
            <person name="Jia N."/>
            <person name="Wang J."/>
            <person name="Shi W."/>
            <person name="Du L."/>
            <person name="Sun Y."/>
            <person name="Zhan W."/>
            <person name="Jiang J.F."/>
            <person name="Wang Q."/>
            <person name="Zhang B."/>
            <person name="Ji P."/>
            <person name="Bell-Sakyi L."/>
            <person name="Cui X.M."/>
            <person name="Yuan T.T."/>
            <person name="Jiang B.G."/>
            <person name="Yang W.F."/>
            <person name="Lam T.T."/>
            <person name="Chang Q.C."/>
            <person name="Ding S.J."/>
            <person name="Wang X.J."/>
            <person name="Zhu J.G."/>
            <person name="Ruan X.D."/>
            <person name="Zhao L."/>
            <person name="Wei J.T."/>
            <person name="Ye R.Z."/>
            <person name="Que T.C."/>
            <person name="Du C.H."/>
            <person name="Zhou Y.H."/>
            <person name="Cheng J.X."/>
            <person name="Dai P.F."/>
            <person name="Guo W.B."/>
            <person name="Han X.H."/>
            <person name="Huang E.J."/>
            <person name="Li L.F."/>
            <person name="Wei W."/>
            <person name="Gao Y.C."/>
            <person name="Liu J.Z."/>
            <person name="Shao H.Z."/>
            <person name="Wang X."/>
            <person name="Wang C.C."/>
            <person name="Yang T.C."/>
            <person name="Huo Q.B."/>
            <person name="Li W."/>
            <person name="Chen H.Y."/>
            <person name="Chen S.E."/>
            <person name="Zhou L.G."/>
            <person name="Ni X.B."/>
            <person name="Tian J.H."/>
            <person name="Sheng Y."/>
            <person name="Liu T."/>
            <person name="Pan Y.S."/>
            <person name="Xia L.Y."/>
            <person name="Li J."/>
            <person name="Zhao F."/>
            <person name="Cao W.C."/>
        </authorList>
    </citation>
    <scope>NUCLEOTIDE SEQUENCE</scope>
    <source>
        <strain evidence="1">Rmic-2018</strain>
    </source>
</reference>
<dbReference type="AlphaFoldDB" id="A0A9J6DTX2"/>
<protein>
    <submittedName>
        <fullName evidence="1">Uncharacterized protein</fullName>
    </submittedName>
</protein>
<reference evidence="1" key="2">
    <citation type="submission" date="2021-09" db="EMBL/GenBank/DDBJ databases">
        <authorList>
            <person name="Jia N."/>
            <person name="Wang J."/>
            <person name="Shi W."/>
            <person name="Du L."/>
            <person name="Sun Y."/>
            <person name="Zhan W."/>
            <person name="Jiang J."/>
            <person name="Wang Q."/>
            <person name="Zhang B."/>
            <person name="Ji P."/>
            <person name="Sakyi L.B."/>
            <person name="Cui X."/>
            <person name="Yuan T."/>
            <person name="Jiang B."/>
            <person name="Yang W."/>
            <person name="Lam T.T.-Y."/>
            <person name="Chang Q."/>
            <person name="Ding S."/>
            <person name="Wang X."/>
            <person name="Zhu J."/>
            <person name="Ruan X."/>
            <person name="Zhao L."/>
            <person name="Wei J."/>
            <person name="Que T."/>
            <person name="Du C."/>
            <person name="Cheng J."/>
            <person name="Dai P."/>
            <person name="Han X."/>
            <person name="Huang E."/>
            <person name="Gao Y."/>
            <person name="Liu J."/>
            <person name="Shao H."/>
            <person name="Ye R."/>
            <person name="Li L."/>
            <person name="Wei W."/>
            <person name="Wang X."/>
            <person name="Wang C."/>
            <person name="Huo Q."/>
            <person name="Li W."/>
            <person name="Guo W."/>
            <person name="Chen H."/>
            <person name="Chen S."/>
            <person name="Zhou L."/>
            <person name="Zhou L."/>
            <person name="Ni X."/>
            <person name="Tian J."/>
            <person name="Zhou Y."/>
            <person name="Sheng Y."/>
            <person name="Liu T."/>
            <person name="Pan Y."/>
            <person name="Xia L."/>
            <person name="Li J."/>
            <person name="Zhao F."/>
            <person name="Cao W."/>
        </authorList>
    </citation>
    <scope>NUCLEOTIDE SEQUENCE</scope>
    <source>
        <strain evidence="1">Rmic-2018</strain>
        <tissue evidence="1">Larvae</tissue>
    </source>
</reference>
<keyword evidence="2" id="KW-1185">Reference proteome</keyword>
<sequence>MNIVPEIACLPCSAAAVARLQQKASSPALKRVATASACGTESQRASVSHLQTEDEALAWALQQSLYEAELQGHSFSMAIINAVVRERLNAKTGLVPFVQAESRGRKQP</sequence>
<evidence type="ECO:0000313" key="1">
    <source>
        <dbReference type="EMBL" id="KAH8025661.1"/>
    </source>
</evidence>
<dbReference type="VEuPathDB" id="VectorBase:LOC119170011"/>
<proteinExistence type="predicted"/>
<name>A0A9J6DTX2_RHIMP</name>